<dbReference type="eggNOG" id="COG2513">
    <property type="taxonomic scope" value="Bacteria"/>
</dbReference>
<organism evidence="2 3">
    <name type="scientific">Shewanella denitrificans (strain OS217 / ATCC BAA-1090 / DSM 15013)</name>
    <dbReference type="NCBI Taxonomy" id="318161"/>
    <lineage>
        <taxon>Bacteria</taxon>
        <taxon>Pseudomonadati</taxon>
        <taxon>Pseudomonadota</taxon>
        <taxon>Gammaproteobacteria</taxon>
        <taxon>Alteromonadales</taxon>
        <taxon>Shewanellaceae</taxon>
        <taxon>Shewanella</taxon>
    </lineage>
</organism>
<accession>Q12IM5</accession>
<dbReference type="Proteomes" id="UP000001982">
    <property type="component" value="Chromosome"/>
</dbReference>
<dbReference type="OrthoDB" id="9780430at2"/>
<gene>
    <name evidence="2" type="ordered locus">Sden_3426</name>
</gene>
<dbReference type="PANTHER" id="PTHR42905:SF16">
    <property type="entry name" value="CARBOXYPHOSPHONOENOLPYRUVATE PHOSPHONOMUTASE-LIKE PROTEIN (AFU_ORTHOLOGUE AFUA_5G07230)"/>
    <property type="match status" value="1"/>
</dbReference>
<keyword evidence="3" id="KW-1185">Reference proteome</keyword>
<dbReference type="GO" id="GO:0046872">
    <property type="term" value="F:metal ion binding"/>
    <property type="evidence" value="ECO:0007669"/>
    <property type="project" value="UniProtKB-KW"/>
</dbReference>
<protein>
    <recommendedName>
        <fullName evidence="4">PEP phosphonomutase</fullName>
    </recommendedName>
</protein>
<reference evidence="2 3" key="1">
    <citation type="submission" date="2006-03" db="EMBL/GenBank/DDBJ databases">
        <title>Complete sequence of Shewanella denitrificans OS217.</title>
        <authorList>
            <consortium name="US DOE Joint Genome Institute"/>
            <person name="Copeland A."/>
            <person name="Lucas S."/>
            <person name="Lapidus A."/>
            <person name="Barry K."/>
            <person name="Detter J.C."/>
            <person name="Glavina del Rio T."/>
            <person name="Hammon N."/>
            <person name="Israni S."/>
            <person name="Dalin E."/>
            <person name="Tice H."/>
            <person name="Pitluck S."/>
            <person name="Brettin T."/>
            <person name="Bruce D."/>
            <person name="Han C."/>
            <person name="Tapia R."/>
            <person name="Gilna P."/>
            <person name="Kiss H."/>
            <person name="Schmutz J."/>
            <person name="Larimer F."/>
            <person name="Land M."/>
            <person name="Hauser L."/>
            <person name="Kyrpides N."/>
            <person name="Lykidis A."/>
            <person name="Richardson P."/>
        </authorList>
    </citation>
    <scope>NUCLEOTIDE SEQUENCE [LARGE SCALE GENOMIC DNA]</scope>
    <source>
        <strain evidence="3">OS217 / ATCC BAA-1090 / DSM 15013</strain>
    </source>
</reference>
<dbReference type="GO" id="GO:0003824">
    <property type="term" value="F:catalytic activity"/>
    <property type="evidence" value="ECO:0007669"/>
    <property type="project" value="InterPro"/>
</dbReference>
<dbReference type="InterPro" id="IPR039556">
    <property type="entry name" value="ICL/PEPM"/>
</dbReference>
<dbReference type="STRING" id="318161.Sden_3426"/>
<dbReference type="KEGG" id="sdn:Sden_3426"/>
<dbReference type="SUPFAM" id="SSF51621">
    <property type="entry name" value="Phosphoenolpyruvate/pyruvate domain"/>
    <property type="match status" value="1"/>
</dbReference>
<dbReference type="InterPro" id="IPR040442">
    <property type="entry name" value="Pyrv_kinase-like_dom_sf"/>
</dbReference>
<dbReference type="Gene3D" id="3.20.20.60">
    <property type="entry name" value="Phosphoenolpyruvate-binding domains"/>
    <property type="match status" value="1"/>
</dbReference>
<dbReference type="EMBL" id="CP000302">
    <property type="protein sequence ID" value="ABE56701.1"/>
    <property type="molecule type" value="Genomic_DNA"/>
</dbReference>
<dbReference type="HOGENOM" id="CLU_027389_2_3_6"/>
<dbReference type="RefSeq" id="WP_011497843.1">
    <property type="nucleotide sequence ID" value="NC_007954.1"/>
</dbReference>
<name>Q12IM5_SHEDO</name>
<evidence type="ECO:0000256" key="1">
    <source>
        <dbReference type="ARBA" id="ARBA00022723"/>
    </source>
</evidence>
<dbReference type="PANTHER" id="PTHR42905">
    <property type="entry name" value="PHOSPHOENOLPYRUVATE CARBOXYLASE"/>
    <property type="match status" value="1"/>
</dbReference>
<keyword evidence="1" id="KW-0479">Metal-binding</keyword>
<proteinExistence type="predicted"/>
<dbReference type="AlphaFoldDB" id="Q12IM5"/>
<sequence length="269" mass="29056">MSELNLNTFTELHSSTAPLVLTNIWDAASALLAQANDQKALATSSAAIAWANGYPDGDVLPMDTLLHAMKNIMRVAKLPVSVDIESGYSQCPEKVAQLACELAKLGVVGINIEDGAHAPEQLIEKITAIRATTLGKTLFINARTDVYLRGLAKNEMAMEMTASRLISYQAAGANCGFIPGNCSELLAKYLAKRVHMPLNFMMTNADAALIKTLHSAGICRFTTGPLSFINAYTTLTTMPPPNNAVQAVTTKDRLDFNTMNEMMESCRQP</sequence>
<evidence type="ECO:0000313" key="3">
    <source>
        <dbReference type="Proteomes" id="UP000001982"/>
    </source>
</evidence>
<dbReference type="CDD" id="cd00377">
    <property type="entry name" value="ICL_PEPM"/>
    <property type="match status" value="1"/>
</dbReference>
<evidence type="ECO:0000313" key="2">
    <source>
        <dbReference type="EMBL" id="ABE56701.1"/>
    </source>
</evidence>
<evidence type="ECO:0008006" key="4">
    <source>
        <dbReference type="Google" id="ProtNLM"/>
    </source>
</evidence>
<dbReference type="Pfam" id="PF13714">
    <property type="entry name" value="PEP_mutase"/>
    <property type="match status" value="1"/>
</dbReference>
<dbReference type="InterPro" id="IPR015813">
    <property type="entry name" value="Pyrv/PenolPyrv_kinase-like_dom"/>
</dbReference>